<comment type="similarity">
    <text evidence="1 6">Belongs to the Arg-specific ADP-ribosyltransferase family.</text>
</comment>
<evidence type="ECO:0000256" key="6">
    <source>
        <dbReference type="RuleBase" id="RU361228"/>
    </source>
</evidence>
<evidence type="ECO:0000256" key="4">
    <source>
        <dbReference type="ARBA" id="ARBA00022695"/>
    </source>
</evidence>
<dbReference type="GO" id="GO:0106274">
    <property type="term" value="F:NAD+-protein-arginine ADP-ribosyltransferase activity"/>
    <property type="evidence" value="ECO:0007669"/>
    <property type="project" value="UniProtKB-EC"/>
</dbReference>
<evidence type="ECO:0000256" key="3">
    <source>
        <dbReference type="ARBA" id="ARBA00022679"/>
    </source>
</evidence>
<reference evidence="7" key="1">
    <citation type="submission" date="2021-02" db="EMBL/GenBank/DDBJ databases">
        <authorList>
            <person name="Nowell W R."/>
        </authorList>
    </citation>
    <scope>NUCLEOTIDE SEQUENCE</scope>
</reference>
<keyword evidence="4" id="KW-0548">Nucleotidyltransferase</keyword>
<dbReference type="AlphaFoldDB" id="A0A819W1J4"/>
<evidence type="ECO:0000313" key="7">
    <source>
        <dbReference type="EMBL" id="CAF4117376.1"/>
    </source>
</evidence>
<sequence length="330" mass="38039">MTTTSTGRARFFDLMHETGDKLSSFKNYQRLEEPLLEEAIIQIQQHRAFNLNADIQNKVSLAKEECSKEMDVNNLTVDERAAIWLYTIESKIEKESLFYIVNSTLRLPDRSELKPILLYLRLFIAALEKLPSFYGLVYRGVNGNISSNFVKGKKLTWWGFSSCARSLKVLNKDEFLGENGQRTLFYIECMNGKLIENYSSSSSDDEEVLLLPGTEFLVTGKKRANRLLTIIHLKEIPVSRPAADEIKTISVSVNEMTSPEEVDFRDEAKEKICGHYCNLWATRQCCKCSDRRPYQFHGFYEKYVDGIGFVQEALRNEYYCPTCKLDEDLS</sequence>
<keyword evidence="6" id="KW-0520">NAD</keyword>
<evidence type="ECO:0000256" key="2">
    <source>
        <dbReference type="ARBA" id="ARBA00022676"/>
    </source>
</evidence>
<comment type="caution">
    <text evidence="7">The sequence shown here is derived from an EMBL/GenBank/DDBJ whole genome shotgun (WGS) entry which is preliminary data.</text>
</comment>
<protein>
    <recommendedName>
        <fullName evidence="6">NAD(P)(+)--arginine ADP-ribosyltransferase</fullName>
        <ecNumber evidence="6">2.4.2.31</ecNumber>
    </recommendedName>
    <alternativeName>
        <fullName evidence="6">Mono(ADP-ribosyl)transferase</fullName>
    </alternativeName>
</protein>
<proteinExistence type="inferred from homology"/>
<organism evidence="7 8">
    <name type="scientific">Rotaria sordida</name>
    <dbReference type="NCBI Taxonomy" id="392033"/>
    <lineage>
        <taxon>Eukaryota</taxon>
        <taxon>Metazoa</taxon>
        <taxon>Spiralia</taxon>
        <taxon>Gnathifera</taxon>
        <taxon>Rotifera</taxon>
        <taxon>Eurotatoria</taxon>
        <taxon>Bdelloidea</taxon>
        <taxon>Philodinida</taxon>
        <taxon>Philodinidae</taxon>
        <taxon>Rotaria</taxon>
    </lineage>
</organism>
<evidence type="ECO:0000256" key="5">
    <source>
        <dbReference type="ARBA" id="ARBA00047597"/>
    </source>
</evidence>
<dbReference type="Gene3D" id="3.90.176.10">
    <property type="entry name" value="Toxin ADP-ribosyltransferase, Chain A, domain 1"/>
    <property type="match status" value="1"/>
</dbReference>
<dbReference type="Pfam" id="PF01129">
    <property type="entry name" value="ART"/>
    <property type="match status" value="1"/>
</dbReference>
<name>A0A819W1J4_9BILA</name>
<dbReference type="EMBL" id="CAJOBD010008630">
    <property type="protein sequence ID" value="CAF4117376.1"/>
    <property type="molecule type" value="Genomic_DNA"/>
</dbReference>
<dbReference type="InterPro" id="IPR000768">
    <property type="entry name" value="ART"/>
</dbReference>
<gene>
    <name evidence="7" type="ORF">JBS370_LOCUS32475</name>
</gene>
<dbReference type="EC" id="2.4.2.31" evidence="6"/>
<comment type="catalytic activity">
    <reaction evidence="5 6">
        <text>L-arginyl-[protein] + NAD(+) = N(omega)-(ADP-D-ribosyl)-L-arginyl-[protein] + nicotinamide + H(+)</text>
        <dbReference type="Rhea" id="RHEA:19149"/>
        <dbReference type="Rhea" id="RHEA-COMP:10532"/>
        <dbReference type="Rhea" id="RHEA-COMP:15087"/>
        <dbReference type="ChEBI" id="CHEBI:15378"/>
        <dbReference type="ChEBI" id="CHEBI:17154"/>
        <dbReference type="ChEBI" id="CHEBI:29965"/>
        <dbReference type="ChEBI" id="CHEBI:57540"/>
        <dbReference type="ChEBI" id="CHEBI:142554"/>
        <dbReference type="EC" id="2.4.2.31"/>
    </reaction>
</comment>
<dbReference type="GO" id="GO:0016779">
    <property type="term" value="F:nucleotidyltransferase activity"/>
    <property type="evidence" value="ECO:0007669"/>
    <property type="project" value="UniProtKB-KW"/>
</dbReference>
<evidence type="ECO:0000256" key="1">
    <source>
        <dbReference type="ARBA" id="ARBA00009558"/>
    </source>
</evidence>
<dbReference type="SUPFAM" id="SSF56399">
    <property type="entry name" value="ADP-ribosylation"/>
    <property type="match status" value="1"/>
</dbReference>
<keyword evidence="2 6" id="KW-0328">Glycosyltransferase</keyword>
<evidence type="ECO:0000313" key="8">
    <source>
        <dbReference type="Proteomes" id="UP000663836"/>
    </source>
</evidence>
<dbReference type="PROSITE" id="PS51996">
    <property type="entry name" value="TR_MART"/>
    <property type="match status" value="1"/>
</dbReference>
<accession>A0A819W1J4</accession>
<dbReference type="Proteomes" id="UP000663836">
    <property type="component" value="Unassembled WGS sequence"/>
</dbReference>
<keyword evidence="3 6" id="KW-0808">Transferase</keyword>
<keyword evidence="6" id="KW-0521">NADP</keyword>